<sequence length="186" mass="18961">MKKKNVLIATGAAIVVALAGAGIALGVANIADDSDTLTGDTLERASNAALAEVGPGTVTSAEHTDDGGPEYNLEVRLENGDEVDVELDGSFTVVYVGDLDQNNLGATSAPVATASAQPTADQDAANRASAEAAALAAVGSGSVTEFDRSDDADHLYEVEVTLPDGRDVDVELDATFRVTKLDDAVQ</sequence>
<name>A0A7W8ZTL9_9MICO</name>
<accession>A0A7W8ZTL9</accession>
<evidence type="ECO:0000256" key="1">
    <source>
        <dbReference type="SAM" id="SignalP"/>
    </source>
</evidence>
<keyword evidence="1" id="KW-0732">Signal</keyword>
<organism evidence="3 4">
    <name type="scientific">Cryobacterium roopkundense</name>
    <dbReference type="NCBI Taxonomy" id="1001240"/>
    <lineage>
        <taxon>Bacteria</taxon>
        <taxon>Bacillati</taxon>
        <taxon>Actinomycetota</taxon>
        <taxon>Actinomycetes</taxon>
        <taxon>Micrococcales</taxon>
        <taxon>Microbacteriaceae</taxon>
        <taxon>Cryobacterium</taxon>
    </lineage>
</organism>
<comment type="caution">
    <text evidence="3">The sequence shown here is derived from an EMBL/GenBank/DDBJ whole genome shotgun (WGS) entry which is preliminary data.</text>
</comment>
<dbReference type="AlphaFoldDB" id="A0A7W8ZTL9"/>
<proteinExistence type="predicted"/>
<feature type="chain" id="PRO_5038755090" evidence="1">
    <location>
        <begin position="22"/>
        <end position="186"/>
    </location>
</feature>
<feature type="domain" description="PepSY" evidence="2">
    <location>
        <begin position="41"/>
        <end position="88"/>
    </location>
</feature>
<evidence type="ECO:0000313" key="4">
    <source>
        <dbReference type="Proteomes" id="UP000561726"/>
    </source>
</evidence>
<dbReference type="InterPro" id="IPR025711">
    <property type="entry name" value="PepSY"/>
</dbReference>
<dbReference type="EMBL" id="JACHBQ010000001">
    <property type="protein sequence ID" value="MBB5639838.1"/>
    <property type="molecule type" value="Genomic_DNA"/>
</dbReference>
<dbReference type="OrthoDB" id="3747754at2"/>
<feature type="domain" description="PepSY" evidence="2">
    <location>
        <begin position="129"/>
        <end position="174"/>
    </location>
</feature>
<evidence type="ECO:0000259" key="2">
    <source>
        <dbReference type="Pfam" id="PF03413"/>
    </source>
</evidence>
<gene>
    <name evidence="3" type="ORF">BJ997_000386</name>
</gene>
<dbReference type="RefSeq" id="WP_160175918.1">
    <property type="nucleotide sequence ID" value="NZ_JACHBQ010000001.1"/>
</dbReference>
<evidence type="ECO:0000313" key="3">
    <source>
        <dbReference type="EMBL" id="MBB5639838.1"/>
    </source>
</evidence>
<protein>
    <submittedName>
        <fullName evidence="3">Putative membrane protein YkoI</fullName>
    </submittedName>
</protein>
<dbReference type="Pfam" id="PF03413">
    <property type="entry name" value="PepSY"/>
    <property type="match status" value="2"/>
</dbReference>
<feature type="signal peptide" evidence="1">
    <location>
        <begin position="1"/>
        <end position="21"/>
    </location>
</feature>
<reference evidence="3 4" key="1">
    <citation type="submission" date="2020-08" db="EMBL/GenBank/DDBJ databases">
        <title>Sequencing the genomes of 1000 actinobacteria strains.</title>
        <authorList>
            <person name="Klenk H.-P."/>
        </authorList>
    </citation>
    <scope>NUCLEOTIDE SEQUENCE [LARGE SCALE GENOMIC DNA]</scope>
    <source>
        <strain evidence="3 4">DSM 21065</strain>
    </source>
</reference>
<dbReference type="Gene3D" id="3.30.505.20">
    <property type="match status" value="2"/>
</dbReference>
<dbReference type="Proteomes" id="UP000561726">
    <property type="component" value="Unassembled WGS sequence"/>
</dbReference>